<feature type="transmembrane region" description="Helical" evidence="6">
    <location>
        <begin position="82"/>
        <end position="99"/>
    </location>
</feature>
<evidence type="ECO:0000256" key="6">
    <source>
        <dbReference type="SAM" id="Phobius"/>
    </source>
</evidence>
<keyword evidence="2" id="KW-0813">Transport</keyword>
<dbReference type="EMBL" id="PIQO01000010">
    <property type="protein sequence ID" value="PKR84433.1"/>
    <property type="molecule type" value="Genomic_DNA"/>
</dbReference>
<dbReference type="PROSITE" id="PS50850">
    <property type="entry name" value="MFS"/>
    <property type="match status" value="1"/>
</dbReference>
<sequence>MGLIGTPLSLLCGKWLKKFKVKKMLIICLSTMVLSLVLMVFPSSIMIITVLSTIFVAAIAVFIPTLITFLGESAANSRSTAISLYSFLLLVGASIGPLLASLLSFHSILLLFAFIFGIAACLIARKDRGKAKNKIAAQNS</sequence>
<evidence type="ECO:0000256" key="2">
    <source>
        <dbReference type="ARBA" id="ARBA00022448"/>
    </source>
</evidence>
<dbReference type="AlphaFoldDB" id="A0A2N3LIS5"/>
<accession>A0A2N3LIS5</accession>
<keyword evidence="3 6" id="KW-0812">Transmembrane</keyword>
<dbReference type="InterPro" id="IPR036259">
    <property type="entry name" value="MFS_trans_sf"/>
</dbReference>
<evidence type="ECO:0000313" key="9">
    <source>
        <dbReference type="Proteomes" id="UP000233440"/>
    </source>
</evidence>
<evidence type="ECO:0000313" key="8">
    <source>
        <dbReference type="EMBL" id="PKR84433.1"/>
    </source>
</evidence>
<dbReference type="Gene3D" id="1.20.1250.20">
    <property type="entry name" value="MFS general substrate transporter like domains"/>
    <property type="match status" value="1"/>
</dbReference>
<dbReference type="Pfam" id="PF07690">
    <property type="entry name" value="MFS_1"/>
    <property type="match status" value="1"/>
</dbReference>
<evidence type="ECO:0000256" key="1">
    <source>
        <dbReference type="ARBA" id="ARBA00004651"/>
    </source>
</evidence>
<evidence type="ECO:0000256" key="4">
    <source>
        <dbReference type="ARBA" id="ARBA00022989"/>
    </source>
</evidence>
<dbReference type="InterPro" id="IPR011701">
    <property type="entry name" value="MFS"/>
</dbReference>
<gene>
    <name evidence="8" type="ORF">CWO92_13660</name>
</gene>
<organism evidence="8 9">
    <name type="scientific">Heyndrickxia camelliae</name>
    <dbReference type="NCBI Taxonomy" id="1707093"/>
    <lineage>
        <taxon>Bacteria</taxon>
        <taxon>Bacillati</taxon>
        <taxon>Bacillota</taxon>
        <taxon>Bacilli</taxon>
        <taxon>Bacillales</taxon>
        <taxon>Bacillaceae</taxon>
        <taxon>Heyndrickxia</taxon>
    </lineage>
</organism>
<dbReference type="OrthoDB" id="9781156at2"/>
<dbReference type="GO" id="GO:0005886">
    <property type="term" value="C:plasma membrane"/>
    <property type="evidence" value="ECO:0007669"/>
    <property type="project" value="UniProtKB-SubCell"/>
</dbReference>
<keyword evidence="4 6" id="KW-1133">Transmembrane helix</keyword>
<feature type="transmembrane region" description="Helical" evidence="6">
    <location>
        <begin position="105"/>
        <end position="124"/>
    </location>
</feature>
<reference evidence="8 9" key="1">
    <citation type="submission" date="2017-11" db="EMBL/GenBank/DDBJ databases">
        <title>Bacillus camelliae sp. nov., isolated from pu'er tea.</title>
        <authorList>
            <person name="Niu L."/>
        </authorList>
    </citation>
    <scope>NUCLEOTIDE SEQUENCE [LARGE SCALE GENOMIC DNA]</scope>
    <source>
        <strain evidence="8 9">7578-1</strain>
    </source>
</reference>
<evidence type="ECO:0000256" key="3">
    <source>
        <dbReference type="ARBA" id="ARBA00022692"/>
    </source>
</evidence>
<name>A0A2N3LIS5_9BACI</name>
<feature type="transmembrane region" description="Helical" evidence="6">
    <location>
        <begin position="24"/>
        <end position="41"/>
    </location>
</feature>
<proteinExistence type="predicted"/>
<keyword evidence="5 6" id="KW-0472">Membrane</keyword>
<feature type="transmembrane region" description="Helical" evidence="6">
    <location>
        <begin position="47"/>
        <end position="70"/>
    </location>
</feature>
<dbReference type="GO" id="GO:0022857">
    <property type="term" value="F:transmembrane transporter activity"/>
    <property type="evidence" value="ECO:0007669"/>
    <property type="project" value="InterPro"/>
</dbReference>
<feature type="domain" description="Major facilitator superfamily (MFS) profile" evidence="7">
    <location>
        <begin position="1"/>
        <end position="131"/>
    </location>
</feature>
<keyword evidence="9" id="KW-1185">Reference proteome</keyword>
<protein>
    <recommendedName>
        <fullName evidence="7">Major facilitator superfamily (MFS) profile domain-containing protein</fullName>
    </recommendedName>
</protein>
<evidence type="ECO:0000256" key="5">
    <source>
        <dbReference type="ARBA" id="ARBA00023136"/>
    </source>
</evidence>
<comment type="subcellular location">
    <subcellularLocation>
        <location evidence="1">Cell membrane</location>
        <topology evidence="1">Multi-pass membrane protein</topology>
    </subcellularLocation>
</comment>
<dbReference type="InterPro" id="IPR020846">
    <property type="entry name" value="MFS_dom"/>
</dbReference>
<dbReference type="Proteomes" id="UP000233440">
    <property type="component" value="Unassembled WGS sequence"/>
</dbReference>
<evidence type="ECO:0000259" key="7">
    <source>
        <dbReference type="PROSITE" id="PS50850"/>
    </source>
</evidence>
<comment type="caution">
    <text evidence="8">The sequence shown here is derived from an EMBL/GenBank/DDBJ whole genome shotgun (WGS) entry which is preliminary data.</text>
</comment>
<dbReference type="SUPFAM" id="SSF103473">
    <property type="entry name" value="MFS general substrate transporter"/>
    <property type="match status" value="1"/>
</dbReference>